<dbReference type="PANTHER" id="PTHR23155:SF1052">
    <property type="entry name" value="DISEASE RESISTANCE PROTEIN RPM1"/>
    <property type="match status" value="1"/>
</dbReference>
<dbReference type="GO" id="GO:0098542">
    <property type="term" value="P:defense response to other organism"/>
    <property type="evidence" value="ECO:0007669"/>
    <property type="project" value="TreeGrafter"/>
</dbReference>
<accession>A0A2N9ER01</accession>
<evidence type="ECO:0000313" key="5">
    <source>
        <dbReference type="EMBL" id="SPC77245.1"/>
    </source>
</evidence>
<dbReference type="SUPFAM" id="SSF52058">
    <property type="entry name" value="L domain-like"/>
    <property type="match status" value="1"/>
</dbReference>
<evidence type="ECO:0000259" key="3">
    <source>
        <dbReference type="Pfam" id="PF23559"/>
    </source>
</evidence>
<evidence type="ECO:0000256" key="1">
    <source>
        <dbReference type="ARBA" id="ARBA00022737"/>
    </source>
</evidence>
<dbReference type="EMBL" id="OIVN01000260">
    <property type="protein sequence ID" value="SPC77245.1"/>
    <property type="molecule type" value="Genomic_DNA"/>
</dbReference>
<dbReference type="InterPro" id="IPR032675">
    <property type="entry name" value="LRR_dom_sf"/>
</dbReference>
<proteinExistence type="predicted"/>
<organism evidence="5">
    <name type="scientific">Fagus sylvatica</name>
    <name type="common">Beechnut</name>
    <dbReference type="NCBI Taxonomy" id="28930"/>
    <lineage>
        <taxon>Eukaryota</taxon>
        <taxon>Viridiplantae</taxon>
        <taxon>Streptophyta</taxon>
        <taxon>Embryophyta</taxon>
        <taxon>Tracheophyta</taxon>
        <taxon>Spermatophyta</taxon>
        <taxon>Magnoliopsida</taxon>
        <taxon>eudicotyledons</taxon>
        <taxon>Gunneridae</taxon>
        <taxon>Pentapetalae</taxon>
        <taxon>rosids</taxon>
        <taxon>fabids</taxon>
        <taxon>Fagales</taxon>
        <taxon>Fagaceae</taxon>
        <taxon>Fagus</taxon>
    </lineage>
</organism>
<dbReference type="Gene3D" id="3.80.10.10">
    <property type="entry name" value="Ribonuclease Inhibitor"/>
    <property type="match status" value="1"/>
</dbReference>
<reference evidence="5" key="1">
    <citation type="submission" date="2018-02" db="EMBL/GenBank/DDBJ databases">
        <authorList>
            <person name="Cohen D.B."/>
            <person name="Kent A.D."/>
        </authorList>
    </citation>
    <scope>NUCLEOTIDE SEQUENCE</scope>
</reference>
<dbReference type="InterPro" id="IPR042197">
    <property type="entry name" value="Apaf_helical"/>
</dbReference>
<dbReference type="InterPro" id="IPR027417">
    <property type="entry name" value="P-loop_NTPase"/>
</dbReference>
<sequence length="564" mass="64780">MEELLRDVIKQLYKSRKESVPVEIDTMKETPIMEQLRLYLREQSEDVAPSDKESLYYHVYKLPPLPLEKALELFYKKAFQREGGQCPPNLIELSRGIVERCGGLPLAIVAISGLLSTKDKVASEWCKLHDSLSSEFEANSHLRKDYSINCAKLIRLWIAEGFVKEKRGITLEGVAQDYLNQLIHRSLVQVEWSDPVGVESMICCMRSFFLGAPINYIPKEVGNLFHLRYLSLRRTKVDMIPKSIGKLKNLETLDLKRSLVCELPEEINGLCKLRYLAAYIINYDIEFNIDFRQAVKVPSGIGSLESLQKLFNVEATNTAFIEELGKLRLLRKLEITKLKRESGITLCTSLKKMSHLRSLRICATSEEEVLDMQSMSSPPHLLQCLILAGRLEKFPEWISKLESIVTIALYWSRLTDDPLKVLQALPNLMNLRLHDGYEGEQLHFEGGGFQKLKYLALQKLKGLNKLIIDKSALPLLEELRIGPCPQLKEVPSGIHNLKSLKSLESYEMQEFMLSMQPYKGPDFWKVEHVSTIRFWFRIHGEKYKTYKIGDPDWIFCKGNCYGAT</sequence>
<dbReference type="Pfam" id="PF23559">
    <property type="entry name" value="WHD_DRP"/>
    <property type="match status" value="1"/>
</dbReference>
<dbReference type="PANTHER" id="PTHR23155">
    <property type="entry name" value="DISEASE RESISTANCE PROTEIN RP"/>
    <property type="match status" value="1"/>
</dbReference>
<gene>
    <name evidence="5" type="ORF">FSB_LOCUS5127</name>
</gene>
<dbReference type="AlphaFoldDB" id="A0A2N9ER01"/>
<feature type="domain" description="Disease resistance protein winged helix" evidence="3">
    <location>
        <begin position="144"/>
        <end position="192"/>
    </location>
</feature>
<feature type="domain" description="Disease resistance R13L4/SHOC-2-like LRR" evidence="4">
    <location>
        <begin position="219"/>
        <end position="504"/>
    </location>
</feature>
<dbReference type="GO" id="GO:0043531">
    <property type="term" value="F:ADP binding"/>
    <property type="evidence" value="ECO:0007669"/>
    <property type="project" value="InterPro"/>
</dbReference>
<dbReference type="Pfam" id="PF23598">
    <property type="entry name" value="LRR_14"/>
    <property type="match status" value="1"/>
</dbReference>
<name>A0A2N9ER01_FAGSY</name>
<evidence type="ECO:0000259" key="4">
    <source>
        <dbReference type="Pfam" id="PF23598"/>
    </source>
</evidence>
<dbReference type="InterPro" id="IPR055414">
    <property type="entry name" value="LRR_R13L4/SHOC2-like"/>
</dbReference>
<dbReference type="InterPro" id="IPR058922">
    <property type="entry name" value="WHD_DRP"/>
</dbReference>
<keyword evidence="2" id="KW-0611">Plant defense</keyword>
<protein>
    <submittedName>
        <fullName evidence="5">Uncharacterized protein</fullName>
    </submittedName>
</protein>
<dbReference type="InterPro" id="IPR044974">
    <property type="entry name" value="Disease_R_plants"/>
</dbReference>
<dbReference type="SUPFAM" id="SSF52540">
    <property type="entry name" value="P-loop containing nucleoside triphosphate hydrolases"/>
    <property type="match status" value="1"/>
</dbReference>
<evidence type="ECO:0000256" key="2">
    <source>
        <dbReference type="ARBA" id="ARBA00022821"/>
    </source>
</evidence>
<keyword evidence="1" id="KW-0677">Repeat</keyword>
<dbReference type="Gene3D" id="1.10.8.430">
    <property type="entry name" value="Helical domain of apoptotic protease-activating factors"/>
    <property type="match status" value="1"/>
</dbReference>